<evidence type="ECO:0000256" key="2">
    <source>
        <dbReference type="ARBA" id="ARBA00004370"/>
    </source>
</evidence>
<sequence length="539" mass="60118">MGAVTNVVMSLAVTFGAYRAYKLLAILYSAWTSPLRLLPGPANPSWIYGNLKDIWDAENSVLHEQWVKEYGKTITYSTWFGMSRLYTTDLKALNHVLNNSNVWQKPEMAKYNLGRILGHGVLVVEGEQHKQQRKIMNPAFGAAQIRELTEIFIDKAVELRDIWASEAEKEGGVANLNALSWLSRMTLDVIGLAGFNYHFDALASDPKKNELNKAFSKIFDTNTKMSIIPVLRALIPALRWLPADRDAESKAARDTMDRIGEELLRNSKAELSKQGSLGKDSVKGKTLLTLLLRANMASDLPESQRMVDEDVLAQVPTFLVAGHETTSTATTWALYALSLAPQIQSKLRDELLSISTDNPTMDELNSLPYLDAVVRETLRVHPPVTHTIRTAFQDDVIPLETPFTDCNGKVHDVIEVSKGQSLIVPILAINRDAELWGEDSLEFKPERWEKVPEAVAGIPGIWGNMLTFLSGPRACIGYRFSLVETKAILFTLIRAFEFELAVPAEDIGKKSTIVQRPILRSDPKSGNQLPLLVKPLPKF</sequence>
<dbReference type="InterPro" id="IPR001128">
    <property type="entry name" value="Cyt_P450"/>
</dbReference>
<dbReference type="GO" id="GO:0016705">
    <property type="term" value="F:oxidoreductase activity, acting on paired donors, with incorporation or reduction of molecular oxygen"/>
    <property type="evidence" value="ECO:0007669"/>
    <property type="project" value="InterPro"/>
</dbReference>
<dbReference type="SUPFAM" id="SSF48264">
    <property type="entry name" value="Cytochrome P450"/>
    <property type="match status" value="1"/>
</dbReference>
<dbReference type="InterPro" id="IPR050121">
    <property type="entry name" value="Cytochrome_P450_monoxygenase"/>
</dbReference>
<dbReference type="InterPro" id="IPR036396">
    <property type="entry name" value="Cyt_P450_sf"/>
</dbReference>
<evidence type="ECO:0000256" key="13">
    <source>
        <dbReference type="PIRSR" id="PIRSR602403-1"/>
    </source>
</evidence>
<dbReference type="PANTHER" id="PTHR24305:SF166">
    <property type="entry name" value="CYTOCHROME P450 12A4, MITOCHONDRIAL-RELATED"/>
    <property type="match status" value="1"/>
</dbReference>
<dbReference type="OrthoDB" id="1470350at2759"/>
<name>A0A5C3L008_COPMA</name>
<comment type="pathway">
    <text evidence="3">Secondary metabolite biosynthesis; terpenoid biosynthesis.</text>
</comment>
<evidence type="ECO:0000256" key="5">
    <source>
        <dbReference type="ARBA" id="ARBA00022617"/>
    </source>
</evidence>
<evidence type="ECO:0000256" key="10">
    <source>
        <dbReference type="ARBA" id="ARBA00023004"/>
    </source>
</evidence>
<keyword evidence="9" id="KW-0560">Oxidoreductase</keyword>
<dbReference type="PRINTS" id="PR00465">
    <property type="entry name" value="EP450IV"/>
</dbReference>
<dbReference type="PRINTS" id="PR00385">
    <property type="entry name" value="P450"/>
</dbReference>
<evidence type="ECO:0000256" key="8">
    <source>
        <dbReference type="ARBA" id="ARBA00022989"/>
    </source>
</evidence>
<keyword evidence="11" id="KW-0503">Monooxygenase</keyword>
<dbReference type="EMBL" id="ML210182">
    <property type="protein sequence ID" value="TFK25770.1"/>
    <property type="molecule type" value="Genomic_DNA"/>
</dbReference>
<comment type="cofactor">
    <cofactor evidence="1 13">
        <name>heme</name>
        <dbReference type="ChEBI" id="CHEBI:30413"/>
    </cofactor>
</comment>
<keyword evidence="15" id="KW-1185">Reference proteome</keyword>
<organism evidence="14 15">
    <name type="scientific">Coprinopsis marcescibilis</name>
    <name type="common">Agaric fungus</name>
    <name type="synonym">Psathyrella marcescibilis</name>
    <dbReference type="NCBI Taxonomy" id="230819"/>
    <lineage>
        <taxon>Eukaryota</taxon>
        <taxon>Fungi</taxon>
        <taxon>Dikarya</taxon>
        <taxon>Basidiomycota</taxon>
        <taxon>Agaricomycotina</taxon>
        <taxon>Agaricomycetes</taxon>
        <taxon>Agaricomycetidae</taxon>
        <taxon>Agaricales</taxon>
        <taxon>Agaricineae</taxon>
        <taxon>Psathyrellaceae</taxon>
        <taxon>Coprinopsis</taxon>
    </lineage>
</organism>
<reference evidence="14 15" key="1">
    <citation type="journal article" date="2019" name="Nat. Ecol. Evol.">
        <title>Megaphylogeny resolves global patterns of mushroom evolution.</title>
        <authorList>
            <person name="Varga T."/>
            <person name="Krizsan K."/>
            <person name="Foldi C."/>
            <person name="Dima B."/>
            <person name="Sanchez-Garcia M."/>
            <person name="Sanchez-Ramirez S."/>
            <person name="Szollosi G.J."/>
            <person name="Szarkandi J.G."/>
            <person name="Papp V."/>
            <person name="Albert L."/>
            <person name="Andreopoulos W."/>
            <person name="Angelini C."/>
            <person name="Antonin V."/>
            <person name="Barry K.W."/>
            <person name="Bougher N.L."/>
            <person name="Buchanan P."/>
            <person name="Buyck B."/>
            <person name="Bense V."/>
            <person name="Catcheside P."/>
            <person name="Chovatia M."/>
            <person name="Cooper J."/>
            <person name="Damon W."/>
            <person name="Desjardin D."/>
            <person name="Finy P."/>
            <person name="Geml J."/>
            <person name="Haridas S."/>
            <person name="Hughes K."/>
            <person name="Justo A."/>
            <person name="Karasinski D."/>
            <person name="Kautmanova I."/>
            <person name="Kiss B."/>
            <person name="Kocsube S."/>
            <person name="Kotiranta H."/>
            <person name="LaButti K.M."/>
            <person name="Lechner B.E."/>
            <person name="Liimatainen K."/>
            <person name="Lipzen A."/>
            <person name="Lukacs Z."/>
            <person name="Mihaltcheva S."/>
            <person name="Morgado L.N."/>
            <person name="Niskanen T."/>
            <person name="Noordeloos M.E."/>
            <person name="Ohm R.A."/>
            <person name="Ortiz-Santana B."/>
            <person name="Ovrebo C."/>
            <person name="Racz N."/>
            <person name="Riley R."/>
            <person name="Savchenko A."/>
            <person name="Shiryaev A."/>
            <person name="Soop K."/>
            <person name="Spirin V."/>
            <person name="Szebenyi C."/>
            <person name="Tomsovsky M."/>
            <person name="Tulloss R.E."/>
            <person name="Uehling J."/>
            <person name="Grigoriev I.V."/>
            <person name="Vagvolgyi C."/>
            <person name="Papp T."/>
            <person name="Martin F.M."/>
            <person name="Miettinen O."/>
            <person name="Hibbett D.S."/>
            <person name="Nagy L.G."/>
        </authorList>
    </citation>
    <scope>NUCLEOTIDE SEQUENCE [LARGE SCALE GENOMIC DNA]</scope>
    <source>
        <strain evidence="14 15">CBS 121175</strain>
    </source>
</reference>
<evidence type="ECO:0000256" key="4">
    <source>
        <dbReference type="ARBA" id="ARBA00010617"/>
    </source>
</evidence>
<keyword evidence="5 13" id="KW-0349">Heme</keyword>
<protein>
    <submittedName>
        <fullName evidence="14">Cytochrome P450</fullName>
    </submittedName>
</protein>
<dbReference type="AlphaFoldDB" id="A0A5C3L008"/>
<evidence type="ECO:0000256" key="7">
    <source>
        <dbReference type="ARBA" id="ARBA00022723"/>
    </source>
</evidence>
<evidence type="ECO:0000256" key="6">
    <source>
        <dbReference type="ARBA" id="ARBA00022692"/>
    </source>
</evidence>
<dbReference type="Pfam" id="PF00067">
    <property type="entry name" value="p450"/>
    <property type="match status" value="1"/>
</dbReference>
<comment type="subcellular location">
    <subcellularLocation>
        <location evidence="2">Membrane</location>
    </subcellularLocation>
</comment>
<accession>A0A5C3L008</accession>
<dbReference type="GO" id="GO:0005506">
    <property type="term" value="F:iron ion binding"/>
    <property type="evidence" value="ECO:0007669"/>
    <property type="project" value="InterPro"/>
</dbReference>
<dbReference type="InterPro" id="IPR002403">
    <property type="entry name" value="Cyt_P450_E_grp-IV"/>
</dbReference>
<dbReference type="GO" id="GO:0020037">
    <property type="term" value="F:heme binding"/>
    <property type="evidence" value="ECO:0007669"/>
    <property type="project" value="InterPro"/>
</dbReference>
<proteinExistence type="inferred from homology"/>
<evidence type="ECO:0000256" key="9">
    <source>
        <dbReference type="ARBA" id="ARBA00023002"/>
    </source>
</evidence>
<evidence type="ECO:0000256" key="12">
    <source>
        <dbReference type="ARBA" id="ARBA00023136"/>
    </source>
</evidence>
<dbReference type="STRING" id="230819.A0A5C3L008"/>
<keyword evidence="10 13" id="KW-0408">Iron</keyword>
<evidence type="ECO:0000313" key="14">
    <source>
        <dbReference type="EMBL" id="TFK25770.1"/>
    </source>
</evidence>
<evidence type="ECO:0000256" key="11">
    <source>
        <dbReference type="ARBA" id="ARBA00023033"/>
    </source>
</evidence>
<dbReference type="PANTHER" id="PTHR24305">
    <property type="entry name" value="CYTOCHROME P450"/>
    <property type="match status" value="1"/>
</dbReference>
<evidence type="ECO:0000313" key="15">
    <source>
        <dbReference type="Proteomes" id="UP000307440"/>
    </source>
</evidence>
<comment type="similarity">
    <text evidence="4">Belongs to the cytochrome P450 family.</text>
</comment>
<dbReference type="Proteomes" id="UP000307440">
    <property type="component" value="Unassembled WGS sequence"/>
</dbReference>
<dbReference type="GO" id="GO:0016020">
    <property type="term" value="C:membrane"/>
    <property type="evidence" value="ECO:0007669"/>
    <property type="project" value="UniProtKB-SubCell"/>
</dbReference>
<evidence type="ECO:0000256" key="1">
    <source>
        <dbReference type="ARBA" id="ARBA00001971"/>
    </source>
</evidence>
<keyword evidence="6" id="KW-0812">Transmembrane</keyword>
<keyword evidence="8" id="KW-1133">Transmembrane helix</keyword>
<dbReference type="GO" id="GO:0004497">
    <property type="term" value="F:monooxygenase activity"/>
    <property type="evidence" value="ECO:0007669"/>
    <property type="project" value="UniProtKB-KW"/>
</dbReference>
<evidence type="ECO:0000256" key="3">
    <source>
        <dbReference type="ARBA" id="ARBA00004721"/>
    </source>
</evidence>
<dbReference type="CDD" id="cd11069">
    <property type="entry name" value="CYP_FUM15-like"/>
    <property type="match status" value="1"/>
</dbReference>
<feature type="binding site" description="axial binding residue" evidence="13">
    <location>
        <position position="475"/>
    </location>
    <ligand>
        <name>heme</name>
        <dbReference type="ChEBI" id="CHEBI:30413"/>
    </ligand>
    <ligandPart>
        <name>Fe</name>
        <dbReference type="ChEBI" id="CHEBI:18248"/>
    </ligandPart>
</feature>
<keyword evidence="12" id="KW-0472">Membrane</keyword>
<gene>
    <name evidence="14" type="ORF">FA15DRAFT_668109</name>
</gene>
<dbReference type="Gene3D" id="1.10.630.10">
    <property type="entry name" value="Cytochrome P450"/>
    <property type="match status" value="1"/>
</dbReference>
<keyword evidence="7 13" id="KW-0479">Metal-binding</keyword>